<dbReference type="SUPFAM" id="SSF57850">
    <property type="entry name" value="RING/U-box"/>
    <property type="match status" value="1"/>
</dbReference>
<evidence type="ECO:0000256" key="2">
    <source>
        <dbReference type="SAM" id="MobiDB-lite"/>
    </source>
</evidence>
<feature type="region of interest" description="Disordered" evidence="2">
    <location>
        <begin position="310"/>
        <end position="343"/>
    </location>
</feature>
<feature type="region of interest" description="Disordered" evidence="2">
    <location>
        <begin position="443"/>
        <end position="473"/>
    </location>
</feature>
<dbReference type="GO" id="GO:0061630">
    <property type="term" value="F:ubiquitin protein ligase activity"/>
    <property type="evidence" value="ECO:0007669"/>
    <property type="project" value="TreeGrafter"/>
</dbReference>
<feature type="region of interest" description="Disordered" evidence="2">
    <location>
        <begin position="506"/>
        <end position="551"/>
    </location>
</feature>
<feature type="domain" description="RING-type" evidence="4">
    <location>
        <begin position="350"/>
        <end position="393"/>
    </location>
</feature>
<dbReference type="SMART" id="SM00184">
    <property type="entry name" value="RING"/>
    <property type="match status" value="1"/>
</dbReference>
<dbReference type="PANTHER" id="PTHR22765:SF416">
    <property type="entry name" value="E3 UBIQUITIN-PROTEIN LIGASE GODZILLA"/>
    <property type="match status" value="1"/>
</dbReference>
<dbReference type="InterPro" id="IPR013083">
    <property type="entry name" value="Znf_RING/FYVE/PHD"/>
</dbReference>
<keyword evidence="3" id="KW-0472">Membrane</keyword>
<dbReference type="Proteomes" id="UP000799750">
    <property type="component" value="Unassembled WGS sequence"/>
</dbReference>
<evidence type="ECO:0000313" key="5">
    <source>
        <dbReference type="EMBL" id="KAF2494229.1"/>
    </source>
</evidence>
<accession>A0A6A6QPY1</accession>
<dbReference type="InterPro" id="IPR051826">
    <property type="entry name" value="E3_ubiquitin-ligase_domain"/>
</dbReference>
<protein>
    <recommendedName>
        <fullName evidence="4">RING-type domain-containing protein</fullName>
    </recommendedName>
</protein>
<keyword evidence="6" id="KW-1185">Reference proteome</keyword>
<keyword evidence="3" id="KW-1133">Transmembrane helix</keyword>
<dbReference type="PROSITE" id="PS50089">
    <property type="entry name" value="ZF_RING_2"/>
    <property type="match status" value="1"/>
</dbReference>
<dbReference type="PANTHER" id="PTHR22765">
    <property type="entry name" value="RING FINGER AND PROTEASE ASSOCIATED DOMAIN-CONTAINING"/>
    <property type="match status" value="1"/>
</dbReference>
<feature type="compositionally biased region" description="Low complexity" evidence="2">
    <location>
        <begin position="329"/>
        <end position="338"/>
    </location>
</feature>
<dbReference type="AlphaFoldDB" id="A0A6A6QPY1"/>
<dbReference type="GO" id="GO:0006511">
    <property type="term" value="P:ubiquitin-dependent protein catabolic process"/>
    <property type="evidence" value="ECO:0007669"/>
    <property type="project" value="TreeGrafter"/>
</dbReference>
<reference evidence="5" key="1">
    <citation type="journal article" date="2020" name="Stud. Mycol.">
        <title>101 Dothideomycetes genomes: a test case for predicting lifestyles and emergence of pathogens.</title>
        <authorList>
            <person name="Haridas S."/>
            <person name="Albert R."/>
            <person name="Binder M."/>
            <person name="Bloem J."/>
            <person name="Labutti K."/>
            <person name="Salamov A."/>
            <person name="Andreopoulos B."/>
            <person name="Baker S."/>
            <person name="Barry K."/>
            <person name="Bills G."/>
            <person name="Bluhm B."/>
            <person name="Cannon C."/>
            <person name="Castanera R."/>
            <person name="Culley D."/>
            <person name="Daum C."/>
            <person name="Ezra D."/>
            <person name="Gonzalez J."/>
            <person name="Henrissat B."/>
            <person name="Kuo A."/>
            <person name="Liang C."/>
            <person name="Lipzen A."/>
            <person name="Lutzoni F."/>
            <person name="Magnuson J."/>
            <person name="Mondo S."/>
            <person name="Nolan M."/>
            <person name="Ohm R."/>
            <person name="Pangilinan J."/>
            <person name="Park H.-J."/>
            <person name="Ramirez L."/>
            <person name="Alfaro M."/>
            <person name="Sun H."/>
            <person name="Tritt A."/>
            <person name="Yoshinaga Y."/>
            <person name="Zwiers L.-H."/>
            <person name="Turgeon B."/>
            <person name="Goodwin S."/>
            <person name="Spatafora J."/>
            <person name="Crous P."/>
            <person name="Grigoriev I."/>
        </authorList>
    </citation>
    <scope>NUCLEOTIDE SEQUENCE</scope>
    <source>
        <strain evidence="5">CBS 269.34</strain>
    </source>
</reference>
<dbReference type="OrthoDB" id="21204at2759"/>
<name>A0A6A6QPY1_9PEZI</name>
<keyword evidence="3" id="KW-0812">Transmembrane</keyword>
<feature type="transmembrane region" description="Helical" evidence="3">
    <location>
        <begin position="217"/>
        <end position="242"/>
    </location>
</feature>
<evidence type="ECO:0000259" key="4">
    <source>
        <dbReference type="PROSITE" id="PS50089"/>
    </source>
</evidence>
<keyword evidence="1" id="KW-0479">Metal-binding</keyword>
<dbReference type="GO" id="GO:0005737">
    <property type="term" value="C:cytoplasm"/>
    <property type="evidence" value="ECO:0007669"/>
    <property type="project" value="TreeGrafter"/>
</dbReference>
<organism evidence="5 6">
    <name type="scientific">Lophium mytilinum</name>
    <dbReference type="NCBI Taxonomy" id="390894"/>
    <lineage>
        <taxon>Eukaryota</taxon>
        <taxon>Fungi</taxon>
        <taxon>Dikarya</taxon>
        <taxon>Ascomycota</taxon>
        <taxon>Pezizomycotina</taxon>
        <taxon>Dothideomycetes</taxon>
        <taxon>Pleosporomycetidae</taxon>
        <taxon>Mytilinidiales</taxon>
        <taxon>Mytilinidiaceae</taxon>
        <taxon>Lophium</taxon>
    </lineage>
</organism>
<dbReference type="CDD" id="cd16454">
    <property type="entry name" value="RING-H2_PA-TM-RING"/>
    <property type="match status" value="1"/>
</dbReference>
<proteinExistence type="predicted"/>
<evidence type="ECO:0000256" key="1">
    <source>
        <dbReference type="PROSITE-ProRule" id="PRU00175"/>
    </source>
</evidence>
<dbReference type="Gene3D" id="3.30.40.10">
    <property type="entry name" value="Zinc/RING finger domain, C3HC4 (zinc finger)"/>
    <property type="match status" value="1"/>
</dbReference>
<dbReference type="Pfam" id="PF13639">
    <property type="entry name" value="zf-RING_2"/>
    <property type="match status" value="1"/>
</dbReference>
<dbReference type="InterPro" id="IPR001841">
    <property type="entry name" value="Znf_RING"/>
</dbReference>
<gene>
    <name evidence="5" type="ORF">BU16DRAFT_528370</name>
</gene>
<evidence type="ECO:0000256" key="3">
    <source>
        <dbReference type="SAM" id="Phobius"/>
    </source>
</evidence>
<evidence type="ECO:0000313" key="6">
    <source>
        <dbReference type="Proteomes" id="UP000799750"/>
    </source>
</evidence>
<sequence length="595" mass="65554">MSAEDIGIFTIEFPDPFTLSYYNDKFQTLDSNVSFQYPILDGIRTLSTSGVSNGDDPYGIMFVPTLTSSDCIEAEKDFVPANATRRQNLPDVDYSLIAVAPWFSPTCQQEYFAAARGLPVKGFFTYLPSNNSETPPLISDPAWGLGDGGSWKSANRYPVYAIPGISGSIIMQQLNLYSGNITTVPNGRELVDIYAPSSYVRLWANVDTGSPSQLPSLWVFLLVVLALLCIIAGGSSCFLHVLQRRRRRDLRTRIINGQVDLEALGVKKLTVPQEYLDKMPVYNYTREATASEEKEAELLVPPQPLPQARLSLKPSQIPSEPGEPLVRRSSAPSPSAPAEHAHPAFSQPTCPICLDDFEPNITPIRELPCRHIFHPDCVDTFLLNNSSLCPMCKKSTLPDGYCPDIITNAMVRRERYIRRYRQRAQSGTPPEVNAFIGQIRRITSRGRRSSQSQIAATSLPAPASAVPAQSGGRRHGLMGGNILHAMAERRVFSAPVRPQPDIEMGNAAAPSSTIPEHQAATAVPATAEPPTLSPSTSPTCDPIPANSHTRREWARQRALELLRSRRPPEVVALEEAEARRERGWRRVLGKIFPSA</sequence>
<dbReference type="GO" id="GO:0008270">
    <property type="term" value="F:zinc ion binding"/>
    <property type="evidence" value="ECO:0007669"/>
    <property type="project" value="UniProtKB-KW"/>
</dbReference>
<feature type="compositionally biased region" description="Low complexity" evidence="2">
    <location>
        <begin position="519"/>
        <end position="539"/>
    </location>
</feature>
<keyword evidence="1" id="KW-0862">Zinc</keyword>
<keyword evidence="1" id="KW-0863">Zinc-finger</keyword>
<dbReference type="EMBL" id="MU004191">
    <property type="protein sequence ID" value="KAF2494229.1"/>
    <property type="molecule type" value="Genomic_DNA"/>
</dbReference>